<dbReference type="GO" id="GO:0004829">
    <property type="term" value="F:threonine-tRNA ligase activity"/>
    <property type="evidence" value="ECO:0007669"/>
    <property type="project" value="UniProtKB-EC"/>
</dbReference>
<organism evidence="2 3">
    <name type="scientific">Candidatus Scalindua rubra</name>
    <dbReference type="NCBI Taxonomy" id="1872076"/>
    <lineage>
        <taxon>Bacteria</taxon>
        <taxon>Pseudomonadati</taxon>
        <taxon>Planctomycetota</taxon>
        <taxon>Candidatus Brocadiia</taxon>
        <taxon>Candidatus Brocadiales</taxon>
        <taxon>Candidatus Scalinduaceae</taxon>
        <taxon>Candidatus Scalindua</taxon>
    </lineage>
</organism>
<dbReference type="AlphaFoldDB" id="A0A1E3X2J3"/>
<dbReference type="InterPro" id="IPR012675">
    <property type="entry name" value="Beta-grasp_dom_sf"/>
</dbReference>
<dbReference type="InterPro" id="IPR004095">
    <property type="entry name" value="TGS"/>
</dbReference>
<evidence type="ECO:0000259" key="1">
    <source>
        <dbReference type="PROSITE" id="PS51880"/>
    </source>
</evidence>
<name>A0A1E3X2J3_9BACT</name>
<proteinExistence type="predicted"/>
<comment type="caution">
    <text evidence="2">The sequence shown here is derived from an EMBL/GenBank/DDBJ whole genome shotgun (WGS) entry which is preliminary data.</text>
</comment>
<keyword evidence="2" id="KW-0436">Ligase</keyword>
<feature type="domain" description="TGS" evidence="1">
    <location>
        <begin position="1"/>
        <end position="63"/>
    </location>
</feature>
<dbReference type="Pfam" id="PF02824">
    <property type="entry name" value="TGS"/>
    <property type="match status" value="1"/>
</dbReference>
<sequence>MSKITVSISGHEKQSYPTATSASDILQDIAPHLYNDTVAVKINGVLSDRDTVLMKDAVIETVTASSREGHDVLLHSTSHLMAQAV</sequence>
<keyword evidence="2" id="KW-0030">Aminoacyl-tRNA synthetase</keyword>
<dbReference type="InterPro" id="IPR012676">
    <property type="entry name" value="TGS-like"/>
</dbReference>
<dbReference type="EC" id="6.1.1.3" evidence="2"/>
<protein>
    <submittedName>
        <fullName evidence="2">Threonyl-tRNA synthetase</fullName>
        <ecNumber evidence="2">6.1.1.3</ecNumber>
    </submittedName>
</protein>
<dbReference type="Proteomes" id="UP000094056">
    <property type="component" value="Unassembled WGS sequence"/>
</dbReference>
<accession>A0A1E3X2J3</accession>
<evidence type="ECO:0000313" key="2">
    <source>
        <dbReference type="EMBL" id="ODS29893.1"/>
    </source>
</evidence>
<dbReference type="EMBL" id="MAYW01000341">
    <property type="protein sequence ID" value="ODS29893.1"/>
    <property type="molecule type" value="Genomic_DNA"/>
</dbReference>
<dbReference type="CDD" id="cd01667">
    <property type="entry name" value="TGS_ThrRS"/>
    <property type="match status" value="1"/>
</dbReference>
<reference evidence="2 3" key="1">
    <citation type="submission" date="2016-07" db="EMBL/GenBank/DDBJ databases">
        <title>Draft genome of Scalindua rubra, obtained from a brine-seawater interface in the Red Sea, sheds light on salt adaptation in anammox bacteria.</title>
        <authorList>
            <person name="Speth D.R."/>
            <person name="Lagkouvardos I."/>
            <person name="Wang Y."/>
            <person name="Qian P.-Y."/>
            <person name="Dutilh B.E."/>
            <person name="Jetten M.S."/>
        </authorList>
    </citation>
    <scope>NUCLEOTIDE SEQUENCE [LARGE SCALE GENOMIC DNA]</scope>
    <source>
        <strain evidence="2">BSI-1</strain>
    </source>
</reference>
<dbReference type="SUPFAM" id="SSF81271">
    <property type="entry name" value="TGS-like"/>
    <property type="match status" value="1"/>
</dbReference>
<evidence type="ECO:0000313" key="3">
    <source>
        <dbReference type="Proteomes" id="UP000094056"/>
    </source>
</evidence>
<gene>
    <name evidence="2" type="primary">thrS_2</name>
    <name evidence="2" type="ORF">SCARUB_05000</name>
</gene>
<dbReference type="PROSITE" id="PS51880">
    <property type="entry name" value="TGS"/>
    <property type="match status" value="1"/>
</dbReference>
<dbReference type="Gene3D" id="3.10.20.30">
    <property type="match status" value="1"/>
</dbReference>
<feature type="non-terminal residue" evidence="2">
    <location>
        <position position="85"/>
    </location>
</feature>